<dbReference type="EMBL" id="OC033311">
    <property type="protein sequence ID" value="CAD7269736.1"/>
    <property type="molecule type" value="Genomic_DNA"/>
</dbReference>
<organism evidence="2">
    <name type="scientific">Timema shepardi</name>
    <name type="common">Walking stick</name>
    <dbReference type="NCBI Taxonomy" id="629360"/>
    <lineage>
        <taxon>Eukaryota</taxon>
        <taxon>Metazoa</taxon>
        <taxon>Ecdysozoa</taxon>
        <taxon>Arthropoda</taxon>
        <taxon>Hexapoda</taxon>
        <taxon>Insecta</taxon>
        <taxon>Pterygota</taxon>
        <taxon>Neoptera</taxon>
        <taxon>Polyneoptera</taxon>
        <taxon>Phasmatodea</taxon>
        <taxon>Timematodea</taxon>
        <taxon>Timematoidea</taxon>
        <taxon>Timematidae</taxon>
        <taxon>Timema</taxon>
    </lineage>
</organism>
<gene>
    <name evidence="2" type="ORF">TSIB3V08_LOCUS13736</name>
</gene>
<dbReference type="PROSITE" id="PS50292">
    <property type="entry name" value="PEROXIDASE_3"/>
    <property type="match status" value="1"/>
</dbReference>
<dbReference type="Gene3D" id="1.10.640.10">
    <property type="entry name" value="Haem peroxidase domain superfamily, animal type"/>
    <property type="match status" value="1"/>
</dbReference>
<keyword evidence="1" id="KW-0575">Peroxidase</keyword>
<evidence type="ECO:0000313" key="2">
    <source>
        <dbReference type="EMBL" id="CAD7269736.1"/>
    </source>
</evidence>
<dbReference type="InterPro" id="IPR037120">
    <property type="entry name" value="Haem_peroxidase_sf_animal"/>
</dbReference>
<accession>A0A7R9BC30</accession>
<protein>
    <submittedName>
        <fullName evidence="2">Uncharacterized protein</fullName>
    </submittedName>
</protein>
<dbReference type="PANTHER" id="PTHR11475:SF134">
    <property type="entry name" value="LD42267P"/>
    <property type="match status" value="1"/>
</dbReference>
<dbReference type="PANTHER" id="PTHR11475">
    <property type="entry name" value="OXIDASE/PEROXIDASE"/>
    <property type="match status" value="1"/>
</dbReference>
<dbReference type="InterPro" id="IPR019791">
    <property type="entry name" value="Haem_peroxidase_animal"/>
</dbReference>
<dbReference type="GO" id="GO:0006979">
    <property type="term" value="P:response to oxidative stress"/>
    <property type="evidence" value="ECO:0007669"/>
    <property type="project" value="InterPro"/>
</dbReference>
<dbReference type="GO" id="GO:0020037">
    <property type="term" value="F:heme binding"/>
    <property type="evidence" value="ECO:0007669"/>
    <property type="project" value="InterPro"/>
</dbReference>
<sequence>MFTGYREQLNQVTAYVDASFVYGSDVCEMGALRTSSGGQMNVTQVSGRGRPLLPEIRTHPECKSRSKVCFRGGQ</sequence>
<dbReference type="GO" id="GO:0004601">
    <property type="term" value="F:peroxidase activity"/>
    <property type="evidence" value="ECO:0007669"/>
    <property type="project" value="UniProtKB-KW"/>
</dbReference>
<keyword evidence="1" id="KW-0560">Oxidoreductase</keyword>
<dbReference type="InterPro" id="IPR010255">
    <property type="entry name" value="Haem_peroxidase_sf"/>
</dbReference>
<name>A0A7R9BC30_TIMSH</name>
<reference evidence="2" key="1">
    <citation type="submission" date="2020-11" db="EMBL/GenBank/DDBJ databases">
        <authorList>
            <person name="Tran Van P."/>
        </authorList>
    </citation>
    <scope>NUCLEOTIDE SEQUENCE</scope>
</reference>
<dbReference type="Pfam" id="PF03098">
    <property type="entry name" value="An_peroxidase"/>
    <property type="match status" value="1"/>
</dbReference>
<dbReference type="SUPFAM" id="SSF48113">
    <property type="entry name" value="Heme-dependent peroxidases"/>
    <property type="match status" value="1"/>
</dbReference>
<evidence type="ECO:0000256" key="1">
    <source>
        <dbReference type="ARBA" id="ARBA00022559"/>
    </source>
</evidence>
<proteinExistence type="predicted"/>
<dbReference type="AlphaFoldDB" id="A0A7R9BC30"/>